<keyword evidence="2" id="KW-1185">Reference proteome</keyword>
<proteinExistence type="predicted"/>
<organism evidence="1 2">
    <name type="scientific">Trichinella murrelli</name>
    <dbReference type="NCBI Taxonomy" id="144512"/>
    <lineage>
        <taxon>Eukaryota</taxon>
        <taxon>Metazoa</taxon>
        <taxon>Ecdysozoa</taxon>
        <taxon>Nematoda</taxon>
        <taxon>Enoplea</taxon>
        <taxon>Dorylaimia</taxon>
        <taxon>Trichinellida</taxon>
        <taxon>Trichinellidae</taxon>
        <taxon>Trichinella</taxon>
    </lineage>
</organism>
<comment type="caution">
    <text evidence="1">The sequence shown here is derived from an EMBL/GenBank/DDBJ whole genome shotgun (WGS) entry which is preliminary data.</text>
</comment>
<name>A0A0V0TKU6_9BILA</name>
<reference evidence="1 2" key="1">
    <citation type="submission" date="2015-01" db="EMBL/GenBank/DDBJ databases">
        <title>Evolution of Trichinella species and genotypes.</title>
        <authorList>
            <person name="Korhonen P.K."/>
            <person name="Edoardo P."/>
            <person name="Giuseppe L.R."/>
            <person name="Gasser R.B."/>
        </authorList>
    </citation>
    <scope>NUCLEOTIDE SEQUENCE [LARGE SCALE GENOMIC DNA]</scope>
    <source>
        <strain evidence="1">ISS417</strain>
    </source>
</reference>
<sequence>MQNDISLETSVFLPIPVAQFSSDVRNIFGIIIHPASLIPVQPNQLFPPLPPSYPIPSEHNL</sequence>
<dbReference type="EMBL" id="JYDJ01000228">
    <property type="protein sequence ID" value="KRX39604.1"/>
    <property type="molecule type" value="Genomic_DNA"/>
</dbReference>
<accession>A0A0V0TKU6</accession>
<evidence type="ECO:0000313" key="1">
    <source>
        <dbReference type="EMBL" id="KRX39604.1"/>
    </source>
</evidence>
<dbReference type="Proteomes" id="UP000055048">
    <property type="component" value="Unassembled WGS sequence"/>
</dbReference>
<gene>
    <name evidence="1" type="ORF">T05_4666</name>
</gene>
<protein>
    <submittedName>
        <fullName evidence="1">Uncharacterized protein</fullName>
    </submittedName>
</protein>
<dbReference type="AlphaFoldDB" id="A0A0V0TKU6"/>
<evidence type="ECO:0000313" key="2">
    <source>
        <dbReference type="Proteomes" id="UP000055048"/>
    </source>
</evidence>